<dbReference type="EMBL" id="CP002583">
    <property type="protein sequence ID" value="ADZ92959.1"/>
    <property type="molecule type" value="Genomic_DNA"/>
</dbReference>
<protein>
    <recommendedName>
        <fullName evidence="3">Lipoprotein</fullName>
    </recommendedName>
</protein>
<evidence type="ECO:0000313" key="2">
    <source>
        <dbReference type="Proteomes" id="UP000001062"/>
    </source>
</evidence>
<name>F2JWU2_MARM1</name>
<dbReference type="Proteomes" id="UP000001062">
    <property type="component" value="Chromosome"/>
</dbReference>
<gene>
    <name evidence="1" type="ordered locus">Marme_3749</name>
</gene>
<accession>F2JWU2</accession>
<proteinExistence type="predicted"/>
<keyword evidence="2" id="KW-1185">Reference proteome</keyword>
<sequence>MKKLLILIPIFFVTGCDTLRGVTRVAYFEPVPNKECVIATAQTIEGLTEIEHSTESGGRPLTLHGIEKANVVHRYWYTYKDIKNNFYFVESYNGKVEFRHGYGCLNCYSSQEVIDTIYPFIIQMESKLQNQCGVNNLTSSIKEYCSGVKCPSA</sequence>
<organism evidence="1 2">
    <name type="scientific">Marinomonas mediterranea (strain ATCC 700492 / JCM 21426 / NBRC 103028 / MMB-1)</name>
    <dbReference type="NCBI Taxonomy" id="717774"/>
    <lineage>
        <taxon>Bacteria</taxon>
        <taxon>Pseudomonadati</taxon>
        <taxon>Pseudomonadota</taxon>
        <taxon>Gammaproteobacteria</taxon>
        <taxon>Oceanospirillales</taxon>
        <taxon>Oceanospirillaceae</taxon>
        <taxon>Marinomonas</taxon>
    </lineage>
</organism>
<dbReference type="AlphaFoldDB" id="F2JWU2"/>
<dbReference type="KEGG" id="mme:Marme_3749"/>
<evidence type="ECO:0000313" key="1">
    <source>
        <dbReference type="EMBL" id="ADZ92959.1"/>
    </source>
</evidence>
<dbReference type="RefSeq" id="WP_013662861.1">
    <property type="nucleotide sequence ID" value="NC_015276.1"/>
</dbReference>
<dbReference type="HOGENOM" id="CLU_1711058_0_0_6"/>
<evidence type="ECO:0008006" key="3">
    <source>
        <dbReference type="Google" id="ProtNLM"/>
    </source>
</evidence>
<dbReference type="PROSITE" id="PS51257">
    <property type="entry name" value="PROKAR_LIPOPROTEIN"/>
    <property type="match status" value="1"/>
</dbReference>
<dbReference type="OrthoDB" id="9826542at2"/>
<reference evidence="1 2" key="1">
    <citation type="journal article" date="2012" name="Stand. Genomic Sci.">
        <title>Complete genome sequence of the melanogenic marine bacterium Marinomonas mediterranea type strain (MMB-1(T)).</title>
        <authorList>
            <person name="Lucas-Elio P."/>
            <person name="Goodwin L."/>
            <person name="Woyke T."/>
            <person name="Pitluck S."/>
            <person name="Nolan M."/>
            <person name="Kyrpides N.C."/>
            <person name="Detter J.C."/>
            <person name="Copeland A."/>
            <person name="Teshima H."/>
            <person name="Bruce D."/>
            <person name="Detter C."/>
            <person name="Tapia R."/>
            <person name="Han S."/>
            <person name="Land M.L."/>
            <person name="Ivanova N."/>
            <person name="Mikhailova N."/>
            <person name="Johnston A.W."/>
            <person name="Sanchez-Amat A."/>
        </authorList>
    </citation>
    <scope>NUCLEOTIDE SEQUENCE [LARGE SCALE GENOMIC DNA]</scope>
    <source>
        <strain evidence="2">ATCC 700492 / JCM 21426 / NBRC 103028 / MMB-1</strain>
    </source>
</reference>